<dbReference type="HAMAP" id="MF_00839">
    <property type="entry name" value="HPF"/>
    <property type="match status" value="1"/>
</dbReference>
<dbReference type="Gene3D" id="3.30.505.50">
    <property type="entry name" value="Sigma 54 modulation/S30EA ribosomal protein, C-terminal domain"/>
    <property type="match status" value="1"/>
</dbReference>
<comment type="caution">
    <text evidence="6">The sequence shown here is derived from an EMBL/GenBank/DDBJ whole genome shotgun (WGS) entry which is preliminary data.</text>
</comment>
<dbReference type="Pfam" id="PF02482">
    <property type="entry name" value="Ribosomal_S30AE"/>
    <property type="match status" value="1"/>
</dbReference>
<dbReference type="PANTHER" id="PTHR33231:SF1">
    <property type="entry name" value="30S RIBOSOMAL PROTEIN"/>
    <property type="match status" value="1"/>
</dbReference>
<dbReference type="EMBL" id="JAGWCR010000004">
    <property type="protein sequence ID" value="MBS3648629.1"/>
    <property type="molecule type" value="Genomic_DNA"/>
</dbReference>
<evidence type="ECO:0000256" key="1">
    <source>
        <dbReference type="ARBA" id="ARBA00022845"/>
    </source>
</evidence>
<dbReference type="NCBIfam" id="TIGR00741">
    <property type="entry name" value="yfiA"/>
    <property type="match status" value="1"/>
</dbReference>
<comment type="subunit">
    <text evidence="4">Interacts with 100S ribosomes.</text>
</comment>
<dbReference type="GO" id="GO:0043024">
    <property type="term" value="F:ribosomal small subunit binding"/>
    <property type="evidence" value="ECO:0007669"/>
    <property type="project" value="TreeGrafter"/>
</dbReference>
<feature type="domain" description="Sigma 54 modulation/S30EA ribosomal protein C-terminal" evidence="5">
    <location>
        <begin position="129"/>
        <end position="182"/>
    </location>
</feature>
<comment type="similarity">
    <text evidence="4">Belongs to the HPF/YfiA ribosome-associated protein family. Long HPF subfamily.</text>
</comment>
<dbReference type="InterPro" id="IPR036567">
    <property type="entry name" value="RHF-like"/>
</dbReference>
<comment type="function">
    <text evidence="4">Required for dimerization of active 70S ribosomes into 100S ribosomes in stationary phase; 100S ribosomes are translationally inactive and sometimes present during exponential growth.</text>
</comment>
<keyword evidence="4" id="KW-0963">Cytoplasm</keyword>
<comment type="subunit">
    <text evidence="2">Associates exclusively with 100S ribosomes, which are dimers of 70S ribosomes.</text>
</comment>
<dbReference type="PANTHER" id="PTHR33231">
    <property type="entry name" value="30S RIBOSOMAL PROTEIN"/>
    <property type="match status" value="1"/>
</dbReference>
<evidence type="ECO:0000313" key="6">
    <source>
        <dbReference type="EMBL" id="MBS3648629.1"/>
    </source>
</evidence>
<dbReference type="Pfam" id="PF16321">
    <property type="entry name" value="Ribosom_S30AE_C"/>
    <property type="match status" value="1"/>
</dbReference>
<dbReference type="SUPFAM" id="SSF69754">
    <property type="entry name" value="Ribosome binding protein Y (YfiA homologue)"/>
    <property type="match status" value="1"/>
</dbReference>
<evidence type="ECO:0000256" key="4">
    <source>
        <dbReference type="HAMAP-Rule" id="MF_00839"/>
    </source>
</evidence>
<dbReference type="AlphaFoldDB" id="A0A942DWI8"/>
<accession>A0A942DWI8</accession>
<name>A0A942DWI8_9HYPH</name>
<dbReference type="Gene3D" id="3.30.160.100">
    <property type="entry name" value="Ribosome hibernation promotion factor-like"/>
    <property type="match status" value="1"/>
</dbReference>
<comment type="subcellular location">
    <subcellularLocation>
        <location evidence="4">Cytoplasm</location>
    </subcellularLocation>
</comment>
<dbReference type="InterPro" id="IPR003489">
    <property type="entry name" value="RHF/RaiA"/>
</dbReference>
<keyword evidence="1 4" id="KW-0810">Translation regulation</keyword>
<dbReference type="GO" id="GO:0045900">
    <property type="term" value="P:negative regulation of translational elongation"/>
    <property type="evidence" value="ECO:0007669"/>
    <property type="project" value="TreeGrafter"/>
</dbReference>
<dbReference type="RefSeq" id="WP_188254203.1">
    <property type="nucleotide sequence ID" value="NZ_JABVCF010000004.1"/>
</dbReference>
<dbReference type="InterPro" id="IPR032528">
    <property type="entry name" value="Ribosom_S30AE_C"/>
</dbReference>
<evidence type="ECO:0000256" key="2">
    <source>
        <dbReference type="ARBA" id="ARBA00038695"/>
    </source>
</evidence>
<evidence type="ECO:0000313" key="7">
    <source>
        <dbReference type="Proteomes" id="UP000680348"/>
    </source>
</evidence>
<dbReference type="InterPro" id="IPR038416">
    <property type="entry name" value="Ribosom_S30AE_C_sf"/>
</dbReference>
<dbReference type="GO" id="GO:0022627">
    <property type="term" value="C:cytosolic small ribosomal subunit"/>
    <property type="evidence" value="ECO:0007669"/>
    <property type="project" value="TreeGrafter"/>
</dbReference>
<proteinExistence type="inferred from homology"/>
<dbReference type="InterPro" id="IPR050574">
    <property type="entry name" value="HPF/YfiA_ribosome-assoc"/>
</dbReference>
<sequence>MSLRISGKHMDIGDAFRGRIEARVGETIGKYFDGGFGGHVTVIKSGSRFAADCMIHLDSGAAIQATADALDPIQAFEGAAERLEKRMRRYKRRLKSRSFGGNGGAIDISYTVMAGIPEENEEEIPEDYAPAIVAESTMALKTMTVASAVIELDTKESPVFVFRNAGNDAVNIVYRRPDGNIGWIDPSTARSAQG</sequence>
<keyword evidence="7" id="KW-1185">Reference proteome</keyword>
<evidence type="ECO:0000259" key="5">
    <source>
        <dbReference type="Pfam" id="PF16321"/>
    </source>
</evidence>
<evidence type="ECO:0000256" key="3">
    <source>
        <dbReference type="ARBA" id="ARBA00041148"/>
    </source>
</evidence>
<dbReference type="CDD" id="cd00552">
    <property type="entry name" value="RaiA"/>
    <property type="match status" value="1"/>
</dbReference>
<reference evidence="6" key="1">
    <citation type="submission" date="2021-04" db="EMBL/GenBank/DDBJ databases">
        <title>Pseudaminobacter soli sp. nov., isolated from paddy soil contaminated by heavy metals.</title>
        <authorList>
            <person name="Zhang K."/>
        </authorList>
    </citation>
    <scope>NUCLEOTIDE SEQUENCE</scope>
    <source>
        <strain evidence="6">19-2017</strain>
    </source>
</reference>
<protein>
    <recommendedName>
        <fullName evidence="3 4">Ribosome hibernation promoting factor</fullName>
        <shortName evidence="4">HPF</shortName>
    </recommendedName>
</protein>
<dbReference type="Proteomes" id="UP000680348">
    <property type="component" value="Unassembled WGS sequence"/>
</dbReference>
<dbReference type="InterPro" id="IPR034694">
    <property type="entry name" value="HPF_long/plastid"/>
</dbReference>
<organism evidence="6 7">
    <name type="scientific">Pseudaminobacter soli</name>
    <name type="common">ex Zhang et al. 2022</name>
    <dbReference type="NCBI Taxonomy" id="2831468"/>
    <lineage>
        <taxon>Bacteria</taxon>
        <taxon>Pseudomonadati</taxon>
        <taxon>Pseudomonadota</taxon>
        <taxon>Alphaproteobacteria</taxon>
        <taxon>Hyphomicrobiales</taxon>
        <taxon>Phyllobacteriaceae</taxon>
        <taxon>Pseudaminobacter</taxon>
    </lineage>
</organism>
<gene>
    <name evidence="6" type="primary">raiA</name>
    <name evidence="4" type="synonym">hpf</name>
    <name evidence="6" type="ORF">KEU06_08300</name>
</gene>